<evidence type="ECO:0000313" key="7">
    <source>
        <dbReference type="EMBL" id="GLR64034.1"/>
    </source>
</evidence>
<keyword evidence="5" id="KW-1133">Transmembrane helix</keyword>
<feature type="transmembrane region" description="Helical" evidence="5">
    <location>
        <begin position="104"/>
        <end position="125"/>
    </location>
</feature>
<dbReference type="Proteomes" id="UP001156682">
    <property type="component" value="Unassembled WGS sequence"/>
</dbReference>
<keyword evidence="2" id="KW-0201">Cytochrome c-type biogenesis</keyword>
<name>A0ABQ6A1Q2_9GAMM</name>
<feature type="domain" description="Thioredoxin" evidence="6">
    <location>
        <begin position="130"/>
        <end position="266"/>
    </location>
</feature>
<evidence type="ECO:0000256" key="3">
    <source>
        <dbReference type="ARBA" id="ARBA00023157"/>
    </source>
</evidence>
<evidence type="ECO:0000256" key="1">
    <source>
        <dbReference type="ARBA" id="ARBA00004196"/>
    </source>
</evidence>
<dbReference type="InterPro" id="IPR017937">
    <property type="entry name" value="Thioredoxin_CS"/>
</dbReference>
<proteinExistence type="predicted"/>
<dbReference type="InterPro" id="IPR000866">
    <property type="entry name" value="AhpC/TSA"/>
</dbReference>
<organism evidence="7 8">
    <name type="scientific">Marinospirillum insulare</name>
    <dbReference type="NCBI Taxonomy" id="217169"/>
    <lineage>
        <taxon>Bacteria</taxon>
        <taxon>Pseudomonadati</taxon>
        <taxon>Pseudomonadota</taxon>
        <taxon>Gammaproteobacteria</taxon>
        <taxon>Oceanospirillales</taxon>
        <taxon>Oceanospirillaceae</taxon>
        <taxon>Marinospirillum</taxon>
    </lineage>
</organism>
<dbReference type="SUPFAM" id="SSF52833">
    <property type="entry name" value="Thioredoxin-like"/>
    <property type="match status" value="1"/>
</dbReference>
<protein>
    <submittedName>
        <fullName evidence="7">Thiol:disulfide interchange protein</fullName>
    </submittedName>
</protein>
<comment type="subcellular location">
    <subcellularLocation>
        <location evidence="1">Cell envelope</location>
    </subcellularLocation>
</comment>
<dbReference type="InterPro" id="IPR001640">
    <property type="entry name" value="Lgt"/>
</dbReference>
<evidence type="ECO:0000256" key="5">
    <source>
        <dbReference type="SAM" id="Phobius"/>
    </source>
</evidence>
<sequence>MEAITLGPLVLPLSRLPGLIALIILLVGSELLNKRYSGLARWAWLTALVATLGSRLIYATSTPSAYLSEPWTLLYFWQPGFSVWGAILSAVIFTGLYLYKKPQLLPSSLTTLGIASIVGLALLLLTPGNDFTRESLPTQTFTNLEGDELALTQFQGKPLVVNMWATWCPPCRREMPMLQSFEGDDRVQLIMINQGESPVAVDQFLRSQNLSFSQVLIDVHQKAGRIFRAPGLPATVFYNAQGIQVDRHFGELSRAQIERFIQQQASLLDK</sequence>
<feature type="transmembrane region" description="Helical" evidence="5">
    <location>
        <begin position="39"/>
        <end position="61"/>
    </location>
</feature>
<dbReference type="PANTHER" id="PTHR42852">
    <property type="entry name" value="THIOL:DISULFIDE INTERCHANGE PROTEIN DSBE"/>
    <property type="match status" value="1"/>
</dbReference>
<dbReference type="InterPro" id="IPR036249">
    <property type="entry name" value="Thioredoxin-like_sf"/>
</dbReference>
<gene>
    <name evidence="7" type="ORF">GCM10007878_14720</name>
</gene>
<evidence type="ECO:0000313" key="8">
    <source>
        <dbReference type="Proteomes" id="UP001156682"/>
    </source>
</evidence>
<dbReference type="Gene3D" id="3.40.30.10">
    <property type="entry name" value="Glutaredoxin"/>
    <property type="match status" value="1"/>
</dbReference>
<dbReference type="InterPro" id="IPR013766">
    <property type="entry name" value="Thioredoxin_domain"/>
</dbReference>
<reference evidence="8" key="1">
    <citation type="journal article" date="2019" name="Int. J. Syst. Evol. Microbiol.">
        <title>The Global Catalogue of Microorganisms (GCM) 10K type strain sequencing project: providing services to taxonomists for standard genome sequencing and annotation.</title>
        <authorList>
            <consortium name="The Broad Institute Genomics Platform"/>
            <consortium name="The Broad Institute Genome Sequencing Center for Infectious Disease"/>
            <person name="Wu L."/>
            <person name="Ma J."/>
        </authorList>
    </citation>
    <scope>NUCLEOTIDE SEQUENCE [LARGE SCALE GENOMIC DNA]</scope>
    <source>
        <strain evidence="8">NBRC 100033</strain>
    </source>
</reference>
<accession>A0ABQ6A1Q2</accession>
<feature type="transmembrane region" description="Helical" evidence="5">
    <location>
        <begin position="81"/>
        <end position="99"/>
    </location>
</feature>
<comment type="caution">
    <text evidence="7">The sequence shown here is derived from an EMBL/GenBank/DDBJ whole genome shotgun (WGS) entry which is preliminary data.</text>
</comment>
<keyword evidence="4" id="KW-0676">Redox-active center</keyword>
<evidence type="ECO:0000256" key="2">
    <source>
        <dbReference type="ARBA" id="ARBA00022748"/>
    </source>
</evidence>
<dbReference type="RefSeq" id="WP_027850775.1">
    <property type="nucleotide sequence ID" value="NZ_BSOR01000026.1"/>
</dbReference>
<dbReference type="Pfam" id="PF00578">
    <property type="entry name" value="AhpC-TSA"/>
    <property type="match status" value="1"/>
</dbReference>
<dbReference type="PROSITE" id="PS51352">
    <property type="entry name" value="THIOREDOXIN_2"/>
    <property type="match status" value="1"/>
</dbReference>
<dbReference type="Pfam" id="PF01790">
    <property type="entry name" value="LGT"/>
    <property type="match status" value="1"/>
</dbReference>
<keyword evidence="8" id="KW-1185">Reference proteome</keyword>
<dbReference type="PROSITE" id="PS00194">
    <property type="entry name" value="THIOREDOXIN_1"/>
    <property type="match status" value="1"/>
</dbReference>
<keyword evidence="3" id="KW-1015">Disulfide bond</keyword>
<keyword evidence="5" id="KW-0472">Membrane</keyword>
<dbReference type="PANTHER" id="PTHR42852:SF6">
    <property type="entry name" value="THIOL:DISULFIDE INTERCHANGE PROTEIN DSBE"/>
    <property type="match status" value="1"/>
</dbReference>
<feature type="transmembrane region" description="Helical" evidence="5">
    <location>
        <begin position="6"/>
        <end position="27"/>
    </location>
</feature>
<dbReference type="CDD" id="cd02966">
    <property type="entry name" value="TlpA_like_family"/>
    <property type="match status" value="1"/>
</dbReference>
<evidence type="ECO:0000256" key="4">
    <source>
        <dbReference type="ARBA" id="ARBA00023284"/>
    </source>
</evidence>
<dbReference type="InterPro" id="IPR050553">
    <property type="entry name" value="Thioredoxin_ResA/DsbE_sf"/>
</dbReference>
<keyword evidence="5" id="KW-0812">Transmembrane</keyword>
<dbReference type="EMBL" id="BSOR01000026">
    <property type="protein sequence ID" value="GLR64034.1"/>
    <property type="molecule type" value="Genomic_DNA"/>
</dbReference>
<evidence type="ECO:0000259" key="6">
    <source>
        <dbReference type="PROSITE" id="PS51352"/>
    </source>
</evidence>